<dbReference type="EnsemblMetazoa" id="HelroT161391">
    <property type="protein sequence ID" value="HelroP161391"/>
    <property type="gene ID" value="HelroG161391"/>
</dbReference>
<dbReference type="AlphaFoldDB" id="T1ERF4"/>
<gene>
    <name evidence="3" type="primary">20199154</name>
    <name evidence="2" type="ORF">HELRODRAFT_161391</name>
</gene>
<feature type="transmembrane region" description="Helical" evidence="1">
    <location>
        <begin position="139"/>
        <end position="160"/>
    </location>
</feature>
<evidence type="ECO:0000313" key="3">
    <source>
        <dbReference type="EnsemblMetazoa" id="HelroP161391"/>
    </source>
</evidence>
<dbReference type="InParanoid" id="T1ERF4"/>
<proteinExistence type="predicted"/>
<dbReference type="STRING" id="6412.T1ERF4"/>
<dbReference type="GeneID" id="20199154"/>
<dbReference type="Proteomes" id="UP000015101">
    <property type="component" value="Unassembled WGS sequence"/>
</dbReference>
<protein>
    <submittedName>
        <fullName evidence="2 3">Uncharacterized protein</fullName>
    </submittedName>
</protein>
<evidence type="ECO:0000313" key="2">
    <source>
        <dbReference type="EMBL" id="ESO02154.1"/>
    </source>
</evidence>
<dbReference type="KEGG" id="hro:HELRODRAFT_161391"/>
<keyword evidence="1" id="KW-0472">Membrane</keyword>
<dbReference type="OrthoDB" id="9909019at2759"/>
<keyword evidence="4" id="KW-1185">Reference proteome</keyword>
<evidence type="ECO:0000256" key="1">
    <source>
        <dbReference type="SAM" id="Phobius"/>
    </source>
</evidence>
<evidence type="ECO:0000313" key="4">
    <source>
        <dbReference type="Proteomes" id="UP000015101"/>
    </source>
</evidence>
<reference evidence="4" key="1">
    <citation type="submission" date="2012-12" db="EMBL/GenBank/DDBJ databases">
        <authorList>
            <person name="Hellsten U."/>
            <person name="Grimwood J."/>
            <person name="Chapman J.A."/>
            <person name="Shapiro H."/>
            <person name="Aerts A."/>
            <person name="Otillar R.P."/>
            <person name="Terry A.Y."/>
            <person name="Boore J.L."/>
            <person name="Simakov O."/>
            <person name="Marletaz F."/>
            <person name="Cho S.-J."/>
            <person name="Edsinger-Gonzales E."/>
            <person name="Havlak P."/>
            <person name="Kuo D.-H."/>
            <person name="Larsson T."/>
            <person name="Lv J."/>
            <person name="Arendt D."/>
            <person name="Savage R."/>
            <person name="Osoegawa K."/>
            <person name="de Jong P."/>
            <person name="Lindberg D.R."/>
            <person name="Seaver E.C."/>
            <person name="Weisblat D.A."/>
            <person name="Putnam N.H."/>
            <person name="Grigoriev I.V."/>
            <person name="Rokhsar D.S."/>
        </authorList>
    </citation>
    <scope>NUCLEOTIDE SEQUENCE</scope>
</reference>
<sequence length="161" mass="18356">MAIIKNFKNPIERKLFLDMLGINLPIFCRTLDGGMLISPNFITGSSRSVFNLGFKKNIYEVFGCDLKFWGLPVSSIVGDGVRFPLNPSFLENMFKRHFALKLQVNEGQFSNSDRQILHGSMSSATAFYHGDLRKRIKKFWIRVAIVVINILIFLSSNSVYI</sequence>
<accession>T1ERF4</accession>
<dbReference type="EMBL" id="AMQM01000807">
    <property type="status" value="NOT_ANNOTATED_CDS"/>
    <property type="molecule type" value="Genomic_DNA"/>
</dbReference>
<dbReference type="HOGENOM" id="CLU_1645566_0_0_1"/>
<keyword evidence="1" id="KW-1133">Transmembrane helix</keyword>
<reference evidence="2 4" key="2">
    <citation type="journal article" date="2013" name="Nature">
        <title>Insights into bilaterian evolution from three spiralian genomes.</title>
        <authorList>
            <person name="Simakov O."/>
            <person name="Marletaz F."/>
            <person name="Cho S.J."/>
            <person name="Edsinger-Gonzales E."/>
            <person name="Havlak P."/>
            <person name="Hellsten U."/>
            <person name="Kuo D.H."/>
            <person name="Larsson T."/>
            <person name="Lv J."/>
            <person name="Arendt D."/>
            <person name="Savage R."/>
            <person name="Osoegawa K."/>
            <person name="de Jong P."/>
            <person name="Grimwood J."/>
            <person name="Chapman J.A."/>
            <person name="Shapiro H."/>
            <person name="Aerts A."/>
            <person name="Otillar R.P."/>
            <person name="Terry A.Y."/>
            <person name="Boore J.L."/>
            <person name="Grigoriev I.V."/>
            <person name="Lindberg D.R."/>
            <person name="Seaver E.C."/>
            <person name="Weisblat D.A."/>
            <person name="Putnam N.H."/>
            <person name="Rokhsar D.S."/>
        </authorList>
    </citation>
    <scope>NUCLEOTIDE SEQUENCE</scope>
</reference>
<reference evidence="3" key="3">
    <citation type="submission" date="2015-06" db="UniProtKB">
        <authorList>
            <consortium name="EnsemblMetazoa"/>
        </authorList>
    </citation>
    <scope>IDENTIFICATION</scope>
</reference>
<dbReference type="EMBL" id="KB096742">
    <property type="protein sequence ID" value="ESO02154.1"/>
    <property type="molecule type" value="Genomic_DNA"/>
</dbReference>
<organism evidence="3 4">
    <name type="scientific">Helobdella robusta</name>
    <name type="common">Californian leech</name>
    <dbReference type="NCBI Taxonomy" id="6412"/>
    <lineage>
        <taxon>Eukaryota</taxon>
        <taxon>Metazoa</taxon>
        <taxon>Spiralia</taxon>
        <taxon>Lophotrochozoa</taxon>
        <taxon>Annelida</taxon>
        <taxon>Clitellata</taxon>
        <taxon>Hirudinea</taxon>
        <taxon>Rhynchobdellida</taxon>
        <taxon>Glossiphoniidae</taxon>
        <taxon>Helobdella</taxon>
    </lineage>
</organism>
<dbReference type="CTD" id="20199154"/>
<keyword evidence="1" id="KW-0812">Transmembrane</keyword>
<name>T1ERF4_HELRO</name>
<dbReference type="RefSeq" id="XP_009019562.1">
    <property type="nucleotide sequence ID" value="XM_009021314.1"/>
</dbReference>